<evidence type="ECO:0008006" key="3">
    <source>
        <dbReference type="Google" id="ProtNLM"/>
    </source>
</evidence>
<evidence type="ECO:0000313" key="2">
    <source>
        <dbReference type="Proteomes" id="UP000556026"/>
    </source>
</evidence>
<dbReference type="AlphaFoldDB" id="A0A6V8MLN6"/>
<proteinExistence type="predicted"/>
<comment type="caution">
    <text evidence="1">The sequence shown here is derived from an EMBL/GenBank/DDBJ whole genome shotgun (WGS) entry which is preliminary data.</text>
</comment>
<evidence type="ECO:0000313" key="1">
    <source>
        <dbReference type="EMBL" id="GFO60940.1"/>
    </source>
</evidence>
<protein>
    <recommendedName>
        <fullName evidence="3">Lipoprotein</fullName>
    </recommendedName>
</protein>
<keyword evidence="2" id="KW-1185">Reference proteome</keyword>
<gene>
    <name evidence="1" type="ORF">GMST_32650</name>
</gene>
<dbReference type="Proteomes" id="UP000556026">
    <property type="component" value="Unassembled WGS sequence"/>
</dbReference>
<organism evidence="1 2">
    <name type="scientific">Geomonas silvestris</name>
    <dbReference type="NCBI Taxonomy" id="2740184"/>
    <lineage>
        <taxon>Bacteria</taxon>
        <taxon>Pseudomonadati</taxon>
        <taxon>Thermodesulfobacteriota</taxon>
        <taxon>Desulfuromonadia</taxon>
        <taxon>Geobacterales</taxon>
        <taxon>Geobacteraceae</taxon>
        <taxon>Geomonas</taxon>
    </lineage>
</organism>
<reference evidence="2" key="1">
    <citation type="submission" date="2020-06" db="EMBL/GenBank/DDBJ databases">
        <title>Draft genomic sequence of Geomonas sp. Red330.</title>
        <authorList>
            <person name="Itoh H."/>
            <person name="Zhenxing X."/>
            <person name="Ushijima N."/>
            <person name="Masuda Y."/>
            <person name="Shiratori Y."/>
            <person name="Senoo K."/>
        </authorList>
    </citation>
    <scope>NUCLEOTIDE SEQUENCE [LARGE SCALE GENOMIC DNA]</scope>
    <source>
        <strain evidence="2">Red330</strain>
    </source>
</reference>
<dbReference type="RefSeq" id="WP_183355749.1">
    <property type="nucleotide sequence ID" value="NZ_BLXX01000011.1"/>
</dbReference>
<name>A0A6V8MLN6_9BACT</name>
<accession>A0A6V8MLN6</accession>
<dbReference type="EMBL" id="BLXX01000011">
    <property type="protein sequence ID" value="GFO60940.1"/>
    <property type="molecule type" value="Genomic_DNA"/>
</dbReference>
<sequence>MAKTVQERVVTYNRLLTEGYQAGNMTALQQVASTALAEKAYYHMAAIAEGKKRMISQLKKIDFRETDCAQQNKCRVVTREVWDFGYADLKTNEVSNQVKDYAYDVQYLLENRQGQWIITEITASGEERKELPSWDKMFNKKQ</sequence>